<dbReference type="PANTHER" id="PTHR11601">
    <property type="entry name" value="CYSTEINE DESULFURYLASE FAMILY MEMBER"/>
    <property type="match status" value="1"/>
</dbReference>
<evidence type="ECO:0000313" key="12">
    <source>
        <dbReference type="Proteomes" id="UP000033434"/>
    </source>
</evidence>
<dbReference type="SUPFAM" id="SSF53383">
    <property type="entry name" value="PLP-dependent transferases"/>
    <property type="match status" value="1"/>
</dbReference>
<evidence type="ECO:0000256" key="1">
    <source>
        <dbReference type="ARBA" id="ARBA00001933"/>
    </source>
</evidence>
<keyword evidence="7" id="KW-0411">Iron-sulfur</keyword>
<evidence type="ECO:0000256" key="3">
    <source>
        <dbReference type="ARBA" id="ARBA00012239"/>
    </source>
</evidence>
<comment type="catalytic activity">
    <reaction evidence="8">
        <text>(sulfur carrier)-H + L-cysteine = (sulfur carrier)-SH + L-alanine</text>
        <dbReference type="Rhea" id="RHEA:43892"/>
        <dbReference type="Rhea" id="RHEA-COMP:14737"/>
        <dbReference type="Rhea" id="RHEA-COMP:14739"/>
        <dbReference type="ChEBI" id="CHEBI:29917"/>
        <dbReference type="ChEBI" id="CHEBI:35235"/>
        <dbReference type="ChEBI" id="CHEBI:57972"/>
        <dbReference type="ChEBI" id="CHEBI:64428"/>
        <dbReference type="EC" id="2.8.1.7"/>
    </reaction>
</comment>
<dbReference type="PATRIC" id="fig|1129367.4.peg.61"/>
<dbReference type="EC" id="2.8.1.7" evidence="3"/>
<reference evidence="11 12" key="1">
    <citation type="journal article" date="2015" name="BMC Genomics">
        <title>Genome mining reveals unlocked bioactive potential of marine Gram-negative bacteria.</title>
        <authorList>
            <person name="Machado H."/>
            <person name="Sonnenschein E.C."/>
            <person name="Melchiorsen J."/>
            <person name="Gram L."/>
        </authorList>
    </citation>
    <scope>NUCLEOTIDE SEQUENCE [LARGE SCALE GENOMIC DNA]</scope>
    <source>
        <strain evidence="11 12">S4054</strain>
    </source>
</reference>
<dbReference type="Gene3D" id="3.40.640.10">
    <property type="entry name" value="Type I PLP-dependent aspartate aminotransferase-like (Major domain)"/>
    <property type="match status" value="1"/>
</dbReference>
<dbReference type="PROSITE" id="PS00595">
    <property type="entry name" value="AA_TRANSFER_CLASS_5"/>
    <property type="match status" value="1"/>
</dbReference>
<dbReference type="GO" id="GO:0046872">
    <property type="term" value="F:metal ion binding"/>
    <property type="evidence" value="ECO:0007669"/>
    <property type="project" value="UniProtKB-KW"/>
</dbReference>
<comment type="caution">
    <text evidence="11">The sequence shown here is derived from an EMBL/GenBank/DDBJ whole genome shotgun (WGS) entry which is preliminary data.</text>
</comment>
<evidence type="ECO:0000256" key="2">
    <source>
        <dbReference type="ARBA" id="ARBA00006490"/>
    </source>
</evidence>
<dbReference type="InterPro" id="IPR036873">
    <property type="entry name" value="Rhodanese-like_dom_sf"/>
</dbReference>
<keyword evidence="5" id="KW-0663">Pyridoxal phosphate</keyword>
<evidence type="ECO:0000256" key="8">
    <source>
        <dbReference type="ARBA" id="ARBA00050776"/>
    </source>
</evidence>
<dbReference type="GO" id="GO:0051536">
    <property type="term" value="F:iron-sulfur cluster binding"/>
    <property type="evidence" value="ECO:0007669"/>
    <property type="project" value="UniProtKB-KW"/>
</dbReference>
<dbReference type="InterPro" id="IPR000192">
    <property type="entry name" value="Aminotrans_V_dom"/>
</dbReference>
<dbReference type="InterPro" id="IPR001763">
    <property type="entry name" value="Rhodanese-like_dom"/>
</dbReference>
<dbReference type="InterPro" id="IPR015422">
    <property type="entry name" value="PyrdxlP-dep_Trfase_small"/>
</dbReference>
<dbReference type="Pfam" id="PF00581">
    <property type="entry name" value="Rhodanese"/>
    <property type="match status" value="1"/>
</dbReference>
<dbReference type="AlphaFoldDB" id="A0A0F6AI65"/>
<proteinExistence type="inferred from homology"/>
<comment type="cofactor">
    <cofactor evidence="1 9">
        <name>pyridoxal 5'-phosphate</name>
        <dbReference type="ChEBI" id="CHEBI:597326"/>
    </cofactor>
</comment>
<dbReference type="CDD" id="cd00158">
    <property type="entry name" value="RHOD"/>
    <property type="match status" value="1"/>
</dbReference>
<evidence type="ECO:0000259" key="10">
    <source>
        <dbReference type="PROSITE" id="PS50206"/>
    </source>
</evidence>
<evidence type="ECO:0000256" key="9">
    <source>
        <dbReference type="RuleBase" id="RU004504"/>
    </source>
</evidence>
<evidence type="ECO:0000256" key="4">
    <source>
        <dbReference type="ARBA" id="ARBA00022723"/>
    </source>
</evidence>
<dbReference type="SUPFAM" id="SSF52821">
    <property type="entry name" value="Rhodanese/Cell cycle control phosphatase"/>
    <property type="match status" value="1"/>
</dbReference>
<dbReference type="PROSITE" id="PS50206">
    <property type="entry name" value="RHODANESE_3"/>
    <property type="match status" value="1"/>
</dbReference>
<dbReference type="InterPro" id="IPR015424">
    <property type="entry name" value="PyrdxlP-dep_Trfase"/>
</dbReference>
<organism evidence="11 12">
    <name type="scientific">Pseudoalteromonas luteoviolacea S4054</name>
    <dbReference type="NCBI Taxonomy" id="1129367"/>
    <lineage>
        <taxon>Bacteria</taxon>
        <taxon>Pseudomonadati</taxon>
        <taxon>Pseudomonadota</taxon>
        <taxon>Gammaproteobacteria</taxon>
        <taxon>Alteromonadales</taxon>
        <taxon>Pseudoalteromonadaceae</taxon>
        <taxon>Pseudoalteromonas</taxon>
    </lineage>
</organism>
<protein>
    <recommendedName>
        <fullName evidence="3">cysteine desulfurase</fullName>
        <ecNumber evidence="3">2.8.1.7</ecNumber>
    </recommendedName>
</protein>
<dbReference type="Gene3D" id="3.40.250.10">
    <property type="entry name" value="Rhodanese-like domain"/>
    <property type="match status" value="1"/>
</dbReference>
<dbReference type="Gene3D" id="3.90.1150.10">
    <property type="entry name" value="Aspartate Aminotransferase, domain 1"/>
    <property type="match status" value="1"/>
</dbReference>
<evidence type="ECO:0000313" key="11">
    <source>
        <dbReference type="EMBL" id="KKE85843.1"/>
    </source>
</evidence>
<dbReference type="EMBL" id="AUXW01000001">
    <property type="protein sequence ID" value="KKE85843.1"/>
    <property type="molecule type" value="Genomic_DNA"/>
</dbReference>
<dbReference type="PANTHER" id="PTHR11601:SF34">
    <property type="entry name" value="CYSTEINE DESULFURASE"/>
    <property type="match status" value="1"/>
</dbReference>
<feature type="domain" description="Rhodanese" evidence="10">
    <location>
        <begin position="583"/>
        <end position="672"/>
    </location>
</feature>
<evidence type="ECO:0000256" key="6">
    <source>
        <dbReference type="ARBA" id="ARBA00023004"/>
    </source>
</evidence>
<dbReference type="Gene3D" id="1.10.260.50">
    <property type="match status" value="1"/>
</dbReference>
<dbReference type="InterPro" id="IPR015421">
    <property type="entry name" value="PyrdxlP-dep_Trfase_major"/>
</dbReference>
<gene>
    <name evidence="11" type="ORF">N479_00285</name>
</gene>
<dbReference type="Proteomes" id="UP000033434">
    <property type="component" value="Unassembled WGS sequence"/>
</dbReference>
<name>A0A0F6AI65_9GAMM</name>
<evidence type="ECO:0000256" key="5">
    <source>
        <dbReference type="ARBA" id="ARBA00022898"/>
    </source>
</evidence>
<dbReference type="InterPro" id="IPR020578">
    <property type="entry name" value="Aminotrans_V_PyrdxlP_BS"/>
</dbReference>
<dbReference type="GO" id="GO:0031071">
    <property type="term" value="F:cysteine desulfurase activity"/>
    <property type="evidence" value="ECO:0007669"/>
    <property type="project" value="UniProtKB-EC"/>
</dbReference>
<comment type="similarity">
    <text evidence="2">Belongs to the class-V pyridoxal-phosphate-dependent aminotransferase family. NifS/IscS subfamily.</text>
</comment>
<sequence>MNHKGQEQIYLDANATTPVISPILEQVTHTMTANFGNPSSTHLAGIAASDLLEKTRLLGKTVLGTTDGELLFTSGATEGIQTAVVSAISHYLKHTPHKLEEPAILYGATEHKAVPNTIKYWNSMLGLDAKILEIPVDHRGMLDHEFIAKNVSNAVMICTMAVNNETGVKQNLYELEKVIRVHNQSVAWLVDCVQALGKMELNMDAISIDYAPFSGHKLYAPKGIGFLYIRAGKPYIPFIAGGGQESGMRSGTENLPGIAGLCTLFSLLKSQSHIFNSIKKLQQHRKMLIDALLYTFPKITFHSRFEDSVPTTLNFSVDDFTGKEVIDLMDAAGIRVSGGSACSSGANSSFVLEAMGLSDWCCSNAIRLSFGPADSSVLIEKACHAIRTIKPFVQSEQPSNLLGLTQLYHQDAHSCLFVSKDRKAVVFSPLQSLLPKLQRLLKNNRLNEVTFLIDDLADRSNDLIRNIKHTFGQSVDIVTEEQFVQDACHQSGEGWGLTLQTTGGKKSFIFSVANDNTRKRVFVTQTMADTDTSTYRLFYASGVADEGTPLCSKMTSLSGLNFEATSVEYDEPADQQAANSWIDNHNAFVLDVREEGEHFLSQGQIPEKLHKGLEKRVINIPLGRLANAYIDGRLSDDLSYLVVCRSGNRSKLAVEILLSLGIKRVANLSKGLARL</sequence>
<dbReference type="RefSeq" id="WP_063881430.1">
    <property type="nucleotide sequence ID" value="NZ_AUXW01000001.1"/>
</dbReference>
<evidence type="ECO:0000256" key="7">
    <source>
        <dbReference type="ARBA" id="ARBA00023014"/>
    </source>
</evidence>
<keyword evidence="6" id="KW-0408">Iron</keyword>
<dbReference type="Pfam" id="PF00266">
    <property type="entry name" value="Aminotran_5"/>
    <property type="match status" value="1"/>
</dbReference>
<accession>A0A0F6AI65</accession>
<keyword evidence="4" id="KW-0479">Metal-binding</keyword>